<dbReference type="PANTHER" id="PTHR24088:SF0">
    <property type="entry name" value="SMALL RIBOSOMAL SUBUNIT PROTEIN US17M"/>
    <property type="match status" value="1"/>
</dbReference>
<dbReference type="GO" id="GO:0003735">
    <property type="term" value="F:structural constituent of ribosome"/>
    <property type="evidence" value="ECO:0007669"/>
    <property type="project" value="InterPro"/>
</dbReference>
<evidence type="ECO:0000256" key="2">
    <source>
        <dbReference type="ARBA" id="ARBA00022980"/>
    </source>
</evidence>
<evidence type="ECO:0000256" key="3">
    <source>
        <dbReference type="ARBA" id="ARBA00023274"/>
    </source>
</evidence>
<dbReference type="GO" id="GO:0032543">
    <property type="term" value="P:mitochondrial translation"/>
    <property type="evidence" value="ECO:0007669"/>
    <property type="project" value="TreeGrafter"/>
</dbReference>
<reference evidence="4" key="1">
    <citation type="submission" date="2020-08" db="EMBL/GenBank/DDBJ databases">
        <title>Multicomponent nature underlies the extraordinary mechanical properties of spider dragline silk.</title>
        <authorList>
            <person name="Kono N."/>
            <person name="Nakamura H."/>
            <person name="Mori M."/>
            <person name="Yoshida Y."/>
            <person name="Ohtoshi R."/>
            <person name="Malay A.D."/>
            <person name="Moran D.A.P."/>
            <person name="Tomita M."/>
            <person name="Numata K."/>
            <person name="Arakawa K."/>
        </authorList>
    </citation>
    <scope>NUCLEOTIDE SEQUENCE</scope>
</reference>
<keyword evidence="3" id="KW-0687">Ribonucleoprotein</keyword>
<dbReference type="InterPro" id="IPR012340">
    <property type="entry name" value="NA-bd_OB-fold"/>
</dbReference>
<comment type="caution">
    <text evidence="4">The sequence shown here is derived from an EMBL/GenBank/DDBJ whole genome shotgun (WGS) entry which is preliminary data.</text>
</comment>
<dbReference type="InterPro" id="IPR000266">
    <property type="entry name" value="Ribosomal_uS17"/>
</dbReference>
<gene>
    <name evidence="4" type="primary">NCL1_34720</name>
    <name evidence="4" type="ORF">TNIN_431481</name>
</gene>
<dbReference type="PANTHER" id="PTHR24088">
    <property type="entry name" value="28S RIBOSOMAL PROTEIN S17, MITOCHONDRIAL"/>
    <property type="match status" value="1"/>
</dbReference>
<evidence type="ECO:0000313" key="5">
    <source>
        <dbReference type="Proteomes" id="UP000886998"/>
    </source>
</evidence>
<protein>
    <submittedName>
        <fullName evidence="4">28S ribosomal protein S17</fullName>
    </submittedName>
</protein>
<dbReference type="SUPFAM" id="SSF50249">
    <property type="entry name" value="Nucleic acid-binding proteins"/>
    <property type="match status" value="1"/>
</dbReference>
<keyword evidence="2 4" id="KW-0689">Ribosomal protein</keyword>
<comment type="similarity">
    <text evidence="1">Belongs to the universal ribosomal protein uS17 family.</text>
</comment>
<accession>A0A8X7BMV0</accession>
<name>A0A8X7BMV0_9ARAC</name>
<evidence type="ECO:0000313" key="4">
    <source>
        <dbReference type="EMBL" id="GFY37951.1"/>
    </source>
</evidence>
<proteinExistence type="inferred from homology"/>
<dbReference type="AlphaFoldDB" id="A0A8X7BMV0"/>
<dbReference type="OrthoDB" id="274752at2759"/>
<organism evidence="4 5">
    <name type="scientific">Trichonephila inaurata madagascariensis</name>
    <dbReference type="NCBI Taxonomy" id="2747483"/>
    <lineage>
        <taxon>Eukaryota</taxon>
        <taxon>Metazoa</taxon>
        <taxon>Ecdysozoa</taxon>
        <taxon>Arthropoda</taxon>
        <taxon>Chelicerata</taxon>
        <taxon>Arachnida</taxon>
        <taxon>Araneae</taxon>
        <taxon>Araneomorphae</taxon>
        <taxon>Entelegynae</taxon>
        <taxon>Araneoidea</taxon>
        <taxon>Nephilidae</taxon>
        <taxon>Trichonephila</taxon>
        <taxon>Trichonephila inaurata</taxon>
    </lineage>
</organism>
<evidence type="ECO:0000256" key="1">
    <source>
        <dbReference type="ARBA" id="ARBA00010254"/>
    </source>
</evidence>
<dbReference type="Gene3D" id="2.40.50.140">
    <property type="entry name" value="Nucleic acid-binding proteins"/>
    <property type="match status" value="1"/>
</dbReference>
<keyword evidence="5" id="KW-1185">Reference proteome</keyword>
<dbReference type="Proteomes" id="UP000886998">
    <property type="component" value="Unassembled WGS sequence"/>
</dbReference>
<dbReference type="EMBL" id="BMAV01000568">
    <property type="protein sequence ID" value="GFY37951.1"/>
    <property type="molecule type" value="Genomic_DNA"/>
</dbReference>
<dbReference type="Pfam" id="PF00366">
    <property type="entry name" value="Ribosomal_S17"/>
    <property type="match status" value="1"/>
</dbReference>
<dbReference type="GO" id="GO:0005763">
    <property type="term" value="C:mitochondrial small ribosomal subunit"/>
    <property type="evidence" value="ECO:0007669"/>
    <property type="project" value="InterPro"/>
</dbReference>
<sequence>MSVSLKTAIFFAKVITSDVRNAVKVSVPKYVMDERLTMYFKESMQFYAEDPTKKCKEGDFVIIRELPLEKQKKNITHRVEQHVYERGNYIDPLSGKKCAGTEYVDDIKTITSMFGNERPYLK</sequence>
<dbReference type="InterPro" id="IPR039193">
    <property type="entry name" value="Ribosomal_uS17m_metazoa"/>
</dbReference>